<protein>
    <recommendedName>
        <fullName evidence="4">Tripartite tricarboxylate transporter substrate binding protein</fullName>
    </recommendedName>
</protein>
<organism evidence="2 3">
    <name type="scientific">Teichococcus deserti</name>
    <dbReference type="NCBI Taxonomy" id="1817963"/>
    <lineage>
        <taxon>Bacteria</taxon>
        <taxon>Pseudomonadati</taxon>
        <taxon>Pseudomonadota</taxon>
        <taxon>Alphaproteobacteria</taxon>
        <taxon>Acetobacterales</taxon>
        <taxon>Roseomonadaceae</taxon>
        <taxon>Roseomonas</taxon>
    </lineage>
</organism>
<sequence>MLASLTLATPFLLAGHAARAQSWPQRPVRLVVPFAPGGSVDGMARILAQRLQEALGQSFVVENRSGASGAVGGNSVARGESDGHTLLFSASIQAVQRLVLKNPGYDPLTDLRPVARVGQAPVLLLAAKDRAEQGIEQVVAAARAEPRRWSFGTGALGSAGHLATVEFIRKLGVDLPVVPYRGTAPALADLLAGTIGLLFDPVLATLPPVLGGQAQGLMVSSAARNPAVPQVPTTAEAGFPGVDIQTWWAIWGPRALPDAVAETLNRALAAILPDPALRARVASLGIETLHQQGPALDAFIRQEYARTQELLRLAGFEPE</sequence>
<dbReference type="PANTHER" id="PTHR42928">
    <property type="entry name" value="TRICARBOXYLATE-BINDING PROTEIN"/>
    <property type="match status" value="1"/>
</dbReference>
<comment type="caution">
    <text evidence="2">The sequence shown here is derived from an EMBL/GenBank/DDBJ whole genome shotgun (WGS) entry which is preliminary data.</text>
</comment>
<reference evidence="2 3" key="1">
    <citation type="submission" date="2016-10" db="EMBL/GenBank/DDBJ databases">
        <title>Draft Genome sequence of Roseomonas sp. strain M3.</title>
        <authorList>
            <person name="Subhash Y."/>
            <person name="Lee S."/>
        </authorList>
    </citation>
    <scope>NUCLEOTIDE SEQUENCE [LARGE SCALE GENOMIC DNA]</scope>
    <source>
        <strain evidence="2 3">M3</strain>
    </source>
</reference>
<dbReference type="CDD" id="cd07012">
    <property type="entry name" value="PBP2_Bug_TTT"/>
    <property type="match status" value="1"/>
</dbReference>
<keyword evidence="3" id="KW-1185">Reference proteome</keyword>
<dbReference type="Gene3D" id="3.40.190.10">
    <property type="entry name" value="Periplasmic binding protein-like II"/>
    <property type="match status" value="1"/>
</dbReference>
<evidence type="ECO:0000256" key="1">
    <source>
        <dbReference type="ARBA" id="ARBA00006987"/>
    </source>
</evidence>
<dbReference type="SUPFAM" id="SSF53850">
    <property type="entry name" value="Periplasmic binding protein-like II"/>
    <property type="match status" value="1"/>
</dbReference>
<dbReference type="Gene3D" id="3.40.190.150">
    <property type="entry name" value="Bordetella uptake gene, domain 1"/>
    <property type="match status" value="1"/>
</dbReference>
<dbReference type="Pfam" id="PF03401">
    <property type="entry name" value="TctC"/>
    <property type="match status" value="1"/>
</dbReference>
<accession>A0A1V2H4B5</accession>
<proteinExistence type="inferred from homology"/>
<dbReference type="PIRSF" id="PIRSF017082">
    <property type="entry name" value="YflP"/>
    <property type="match status" value="1"/>
</dbReference>
<dbReference type="EMBL" id="MLCO01000062">
    <property type="protein sequence ID" value="ONG55859.1"/>
    <property type="molecule type" value="Genomic_DNA"/>
</dbReference>
<dbReference type="PANTHER" id="PTHR42928:SF5">
    <property type="entry name" value="BLR1237 PROTEIN"/>
    <property type="match status" value="1"/>
</dbReference>
<dbReference type="AlphaFoldDB" id="A0A1V2H4B5"/>
<dbReference type="InterPro" id="IPR042100">
    <property type="entry name" value="Bug_dom1"/>
</dbReference>
<evidence type="ECO:0008006" key="4">
    <source>
        <dbReference type="Google" id="ProtNLM"/>
    </source>
</evidence>
<comment type="similarity">
    <text evidence="1">Belongs to the UPF0065 (bug) family.</text>
</comment>
<gene>
    <name evidence="2" type="ORF">BKE38_07920</name>
</gene>
<dbReference type="Proteomes" id="UP000188879">
    <property type="component" value="Unassembled WGS sequence"/>
</dbReference>
<dbReference type="InterPro" id="IPR005064">
    <property type="entry name" value="BUG"/>
</dbReference>
<evidence type="ECO:0000313" key="3">
    <source>
        <dbReference type="Proteomes" id="UP000188879"/>
    </source>
</evidence>
<name>A0A1V2H4B5_9PROT</name>
<evidence type="ECO:0000313" key="2">
    <source>
        <dbReference type="EMBL" id="ONG55859.1"/>
    </source>
</evidence>